<evidence type="ECO:0000259" key="8">
    <source>
        <dbReference type="SMART" id="SM00225"/>
    </source>
</evidence>
<evidence type="ECO:0000256" key="1">
    <source>
        <dbReference type="ARBA" id="ARBA00004141"/>
    </source>
</evidence>
<keyword evidence="2" id="KW-0813">Transport</keyword>
<sequence>MSLKSNMKTSKLLRTISMIYHIQQVKQNFNPSAKGFENLLGFCVIDQLKRMNESEKIVLNIGGMPFMTYRKTLASCPNTLLGKMFYQDTTTTTSTSSTMTQKTKTKKLDKPSIEYFFDRDWTCFKYILQYYRYKKIFWPIKNNPFEPSHEQIIRELNFFKIPYTLPIVNENQEIIERRDVDIVDEATKNLNLFIQMLHQVIFESRSNFKNQIELTFLQSQDNTNTITLDSTISKKYTVLPRIQRIQSLAYKFKENGFDILELFGDEISSYFIQRNINFQIITSHDPNLYRIVIHLPKFDIMNKSQIIENSIIKITNNQCQAEL</sequence>
<dbReference type="OrthoDB" id="2414723at2759"/>
<dbReference type="InterPro" id="IPR003131">
    <property type="entry name" value="T1-type_BTB"/>
</dbReference>
<keyword evidence="4" id="KW-1133">Transmembrane helix</keyword>
<dbReference type="PANTHER" id="PTHR11537:SF113">
    <property type="entry name" value="POTASSIUM VOLTAGE-GATED CHANNEL PROTEIN SHAKER"/>
    <property type="match status" value="1"/>
</dbReference>
<evidence type="ECO:0000256" key="5">
    <source>
        <dbReference type="ARBA" id="ARBA00023065"/>
    </source>
</evidence>
<dbReference type="GO" id="GO:0005251">
    <property type="term" value="F:delayed rectifier potassium channel activity"/>
    <property type="evidence" value="ECO:0007669"/>
    <property type="project" value="TreeGrafter"/>
</dbReference>
<keyword evidence="7" id="KW-0407">Ion channel</keyword>
<protein>
    <submittedName>
        <fullName evidence="9">3077_t:CDS:1</fullName>
    </submittedName>
</protein>
<proteinExistence type="predicted"/>
<evidence type="ECO:0000256" key="7">
    <source>
        <dbReference type="ARBA" id="ARBA00023303"/>
    </source>
</evidence>
<comment type="subcellular location">
    <subcellularLocation>
        <location evidence="1">Membrane</location>
        <topology evidence="1">Multi-pass membrane protein</topology>
    </subcellularLocation>
</comment>
<keyword evidence="10" id="KW-1185">Reference proteome</keyword>
<dbReference type="Pfam" id="PF02214">
    <property type="entry name" value="BTB_2"/>
    <property type="match status" value="1"/>
</dbReference>
<dbReference type="GO" id="GO:0051260">
    <property type="term" value="P:protein homooligomerization"/>
    <property type="evidence" value="ECO:0007669"/>
    <property type="project" value="InterPro"/>
</dbReference>
<dbReference type="GO" id="GO:0008076">
    <property type="term" value="C:voltage-gated potassium channel complex"/>
    <property type="evidence" value="ECO:0007669"/>
    <property type="project" value="InterPro"/>
</dbReference>
<keyword evidence="5" id="KW-0406">Ion transport</keyword>
<dbReference type="EMBL" id="CAJVPQ010000600">
    <property type="protein sequence ID" value="CAG8495490.1"/>
    <property type="molecule type" value="Genomic_DNA"/>
</dbReference>
<evidence type="ECO:0000256" key="4">
    <source>
        <dbReference type="ARBA" id="ARBA00022989"/>
    </source>
</evidence>
<dbReference type="SMART" id="SM00225">
    <property type="entry name" value="BTB"/>
    <property type="match status" value="1"/>
</dbReference>
<dbReference type="SUPFAM" id="SSF54695">
    <property type="entry name" value="POZ domain"/>
    <property type="match status" value="1"/>
</dbReference>
<keyword evidence="6" id="KW-0472">Membrane</keyword>
<evidence type="ECO:0000256" key="2">
    <source>
        <dbReference type="ARBA" id="ARBA00022448"/>
    </source>
</evidence>
<comment type="caution">
    <text evidence="9">The sequence shown here is derived from an EMBL/GenBank/DDBJ whole genome shotgun (WGS) entry which is preliminary data.</text>
</comment>
<keyword evidence="3" id="KW-0812">Transmembrane</keyword>
<dbReference type="AlphaFoldDB" id="A0A9N8WTF3"/>
<dbReference type="InterPro" id="IPR000210">
    <property type="entry name" value="BTB/POZ_dom"/>
</dbReference>
<feature type="domain" description="BTB" evidence="8">
    <location>
        <begin position="55"/>
        <end position="176"/>
    </location>
</feature>
<dbReference type="Proteomes" id="UP000789570">
    <property type="component" value="Unassembled WGS sequence"/>
</dbReference>
<dbReference type="GO" id="GO:0001508">
    <property type="term" value="P:action potential"/>
    <property type="evidence" value="ECO:0007669"/>
    <property type="project" value="TreeGrafter"/>
</dbReference>
<name>A0A9N8WTF3_9GLOM</name>
<organism evidence="9 10">
    <name type="scientific">Funneliformis caledonium</name>
    <dbReference type="NCBI Taxonomy" id="1117310"/>
    <lineage>
        <taxon>Eukaryota</taxon>
        <taxon>Fungi</taxon>
        <taxon>Fungi incertae sedis</taxon>
        <taxon>Mucoromycota</taxon>
        <taxon>Glomeromycotina</taxon>
        <taxon>Glomeromycetes</taxon>
        <taxon>Glomerales</taxon>
        <taxon>Glomeraceae</taxon>
        <taxon>Funneliformis</taxon>
    </lineage>
</organism>
<evidence type="ECO:0000313" key="10">
    <source>
        <dbReference type="Proteomes" id="UP000789570"/>
    </source>
</evidence>
<evidence type="ECO:0000256" key="6">
    <source>
        <dbReference type="ARBA" id="ARBA00023136"/>
    </source>
</evidence>
<evidence type="ECO:0000256" key="3">
    <source>
        <dbReference type="ARBA" id="ARBA00022692"/>
    </source>
</evidence>
<gene>
    <name evidence="9" type="ORF">FCALED_LOCUS3434</name>
</gene>
<dbReference type="InterPro" id="IPR028325">
    <property type="entry name" value="VG_K_chnl"/>
</dbReference>
<evidence type="ECO:0000313" key="9">
    <source>
        <dbReference type="EMBL" id="CAG8495490.1"/>
    </source>
</evidence>
<reference evidence="9" key="1">
    <citation type="submission" date="2021-06" db="EMBL/GenBank/DDBJ databases">
        <authorList>
            <person name="Kallberg Y."/>
            <person name="Tangrot J."/>
            <person name="Rosling A."/>
        </authorList>
    </citation>
    <scope>NUCLEOTIDE SEQUENCE</scope>
    <source>
        <strain evidence="9">UK204</strain>
    </source>
</reference>
<dbReference type="Gene3D" id="3.30.710.10">
    <property type="entry name" value="Potassium Channel Kv1.1, Chain A"/>
    <property type="match status" value="1"/>
</dbReference>
<dbReference type="PANTHER" id="PTHR11537">
    <property type="entry name" value="VOLTAGE-GATED POTASSIUM CHANNEL"/>
    <property type="match status" value="1"/>
</dbReference>
<dbReference type="InterPro" id="IPR011333">
    <property type="entry name" value="SKP1/BTB/POZ_sf"/>
</dbReference>
<accession>A0A9N8WTF3</accession>